<evidence type="ECO:0000256" key="2">
    <source>
        <dbReference type="ARBA" id="ARBA00004613"/>
    </source>
</evidence>
<dbReference type="GO" id="GO:0043657">
    <property type="term" value="C:host cell"/>
    <property type="evidence" value="ECO:0007669"/>
    <property type="project" value="UniProtKB-SubCell"/>
</dbReference>
<comment type="caution">
    <text evidence="5">The sequence shown here is derived from an EMBL/GenBank/DDBJ whole genome shotgun (WGS) entry which is preliminary data.</text>
</comment>
<keyword evidence="6" id="KW-1185">Reference proteome</keyword>
<evidence type="ECO:0000256" key="1">
    <source>
        <dbReference type="ARBA" id="ARBA00004340"/>
    </source>
</evidence>
<keyword evidence="3" id="KW-0964">Secreted</keyword>
<reference evidence="5 6" key="1">
    <citation type="submission" date="2018-06" db="EMBL/GenBank/DDBJ databases">
        <title>Comparative genomics reveals the genomic features of Rhizophagus irregularis, R. cerebriforme, R. diaphanum and Gigaspora rosea, and their symbiotic lifestyle signature.</title>
        <authorList>
            <person name="Morin E."/>
            <person name="San Clemente H."/>
            <person name="Chen E.C.H."/>
            <person name="De La Providencia I."/>
            <person name="Hainaut M."/>
            <person name="Kuo A."/>
            <person name="Kohler A."/>
            <person name="Murat C."/>
            <person name="Tang N."/>
            <person name="Roy S."/>
            <person name="Loubradou J."/>
            <person name="Henrissat B."/>
            <person name="Grigoriev I.V."/>
            <person name="Corradi N."/>
            <person name="Roux C."/>
            <person name="Martin F.M."/>
        </authorList>
    </citation>
    <scope>NUCLEOTIDE SEQUENCE [LARGE SCALE GENOMIC DNA]</scope>
    <source>
        <strain evidence="5 6">DAOM 194757</strain>
    </source>
</reference>
<dbReference type="OrthoDB" id="2414517at2759"/>
<dbReference type="InterPro" id="IPR045379">
    <property type="entry name" value="Crinkler_N"/>
</dbReference>
<proteinExistence type="predicted"/>
<evidence type="ECO:0000259" key="4">
    <source>
        <dbReference type="Pfam" id="PF20147"/>
    </source>
</evidence>
<name>A0A397VFQ0_9GLOM</name>
<accession>A0A397VFQ0</accession>
<gene>
    <name evidence="5" type="ORF">C2G38_1112978</name>
</gene>
<evidence type="ECO:0000256" key="3">
    <source>
        <dbReference type="ARBA" id="ARBA00022525"/>
    </source>
</evidence>
<feature type="domain" description="Crinkler effector protein N-terminal" evidence="4">
    <location>
        <begin position="4"/>
        <end position="98"/>
    </location>
</feature>
<sequence length="451" mass="51146">MSATLFCLIKGNASTNAFSIKINRDEPISELKKLIKAELHPQFDHVTVKDIKLWKIEIPDDHDSELADPALNDELLATRDVGDYWTAPPKRHIHIIVESPVPTASSSREQELLDRLTSFETTHRVFTIKAFYGKQRKTFSWSVDIGTVTLDSMKLAILKVLPFPQDTKPEDLTLRFGKAVEKNCEELGLEDDATFRQYLKSCALQGFLTLKVQIDTVQKPFSDWKLGKVCELLGLAPGIDEFPTFKCGIDKLDSEKAKELTTHLCKDLRLRYKAIHGETEATRSEYVSPFLVTATSLFDGLVKLYPQLYVEGKYGRGPLDFCLKLLGVIISVVKVKKEDFDQGMAQNVIQLHSSLETNRKRKHDEIESDFADKAYGIVTDGRAWYFVEFIMDGDKPKISVHSGTPAVLDWTEESEALDKGAGRILGRIIWLLKEAKKWGKLDIAEKRRRIN</sequence>
<dbReference type="AlphaFoldDB" id="A0A397VFQ0"/>
<protein>
    <recommendedName>
        <fullName evidence="4">Crinkler effector protein N-terminal domain-containing protein</fullName>
    </recommendedName>
</protein>
<dbReference type="Pfam" id="PF20147">
    <property type="entry name" value="Crinkler"/>
    <property type="match status" value="1"/>
</dbReference>
<dbReference type="GO" id="GO:0005576">
    <property type="term" value="C:extracellular region"/>
    <property type="evidence" value="ECO:0007669"/>
    <property type="project" value="UniProtKB-SubCell"/>
</dbReference>
<dbReference type="Proteomes" id="UP000266673">
    <property type="component" value="Unassembled WGS sequence"/>
</dbReference>
<comment type="subcellular location">
    <subcellularLocation>
        <location evidence="1">Host cell</location>
    </subcellularLocation>
    <subcellularLocation>
        <location evidence="2">Secreted</location>
    </subcellularLocation>
</comment>
<evidence type="ECO:0000313" key="6">
    <source>
        <dbReference type="Proteomes" id="UP000266673"/>
    </source>
</evidence>
<organism evidence="5 6">
    <name type="scientific">Gigaspora rosea</name>
    <dbReference type="NCBI Taxonomy" id="44941"/>
    <lineage>
        <taxon>Eukaryota</taxon>
        <taxon>Fungi</taxon>
        <taxon>Fungi incertae sedis</taxon>
        <taxon>Mucoromycota</taxon>
        <taxon>Glomeromycotina</taxon>
        <taxon>Glomeromycetes</taxon>
        <taxon>Diversisporales</taxon>
        <taxon>Gigasporaceae</taxon>
        <taxon>Gigaspora</taxon>
    </lineage>
</organism>
<dbReference type="EMBL" id="QKWP01000368">
    <property type="protein sequence ID" value="RIB21300.1"/>
    <property type="molecule type" value="Genomic_DNA"/>
</dbReference>
<evidence type="ECO:0000313" key="5">
    <source>
        <dbReference type="EMBL" id="RIB21300.1"/>
    </source>
</evidence>